<dbReference type="PANTHER" id="PTHR10867:SF44">
    <property type="entry name" value="NICOTINAMIDE N-METHYLTRANSFERASE ISOFORM X2"/>
    <property type="match status" value="1"/>
</dbReference>
<name>A0A8J6EC86_ELECQ</name>
<evidence type="ECO:0000256" key="1">
    <source>
        <dbReference type="ARBA" id="ARBA00007996"/>
    </source>
</evidence>
<dbReference type="OrthoDB" id="9871378at2759"/>
<dbReference type="AlphaFoldDB" id="A0A8J6EC86"/>
<keyword evidence="4" id="KW-0949">S-adenosyl-L-methionine</keyword>
<accession>A0A8J6EC86</accession>
<feature type="coiled-coil region" evidence="5">
    <location>
        <begin position="58"/>
        <end position="85"/>
    </location>
</feature>
<evidence type="ECO:0000313" key="7">
    <source>
        <dbReference type="Proteomes" id="UP000770717"/>
    </source>
</evidence>
<dbReference type="PROSITE" id="PS51681">
    <property type="entry name" value="SAM_MT_NNMT_PNMT_TEMT"/>
    <property type="match status" value="1"/>
</dbReference>
<dbReference type="Pfam" id="PF01234">
    <property type="entry name" value="NNMT_PNMT_TEMT"/>
    <property type="match status" value="1"/>
</dbReference>
<keyword evidence="7" id="KW-1185">Reference proteome</keyword>
<evidence type="ECO:0000256" key="4">
    <source>
        <dbReference type="ARBA" id="ARBA00022691"/>
    </source>
</evidence>
<dbReference type="SUPFAM" id="SSF53335">
    <property type="entry name" value="S-adenosyl-L-methionine-dependent methyltransferases"/>
    <property type="match status" value="1"/>
</dbReference>
<keyword evidence="3" id="KW-0808">Transferase</keyword>
<dbReference type="GO" id="GO:0008170">
    <property type="term" value="F:N-methyltransferase activity"/>
    <property type="evidence" value="ECO:0007669"/>
    <property type="project" value="TreeGrafter"/>
</dbReference>
<gene>
    <name evidence="6" type="ORF">GDO78_021732</name>
</gene>
<comment type="similarity">
    <text evidence="1">Belongs to the class I-like SAM-binding methyltransferase superfamily. NNMT/PNMT/TEMT family.</text>
</comment>
<comment type="caution">
    <text evidence="6">The sequence shown here is derived from an EMBL/GenBank/DDBJ whole genome shotgun (WGS) entry which is preliminary data.</text>
</comment>
<dbReference type="Gene3D" id="3.40.50.150">
    <property type="entry name" value="Vaccinia Virus protein VP39"/>
    <property type="match status" value="1"/>
</dbReference>
<proteinExistence type="inferred from homology"/>
<dbReference type="GO" id="GO:0005829">
    <property type="term" value="C:cytosol"/>
    <property type="evidence" value="ECO:0007669"/>
    <property type="project" value="TreeGrafter"/>
</dbReference>
<organism evidence="6 7">
    <name type="scientific">Eleutherodactylus coqui</name>
    <name type="common">Puerto Rican coqui</name>
    <dbReference type="NCBI Taxonomy" id="57060"/>
    <lineage>
        <taxon>Eukaryota</taxon>
        <taxon>Metazoa</taxon>
        <taxon>Chordata</taxon>
        <taxon>Craniata</taxon>
        <taxon>Vertebrata</taxon>
        <taxon>Euteleostomi</taxon>
        <taxon>Amphibia</taxon>
        <taxon>Batrachia</taxon>
        <taxon>Anura</taxon>
        <taxon>Neobatrachia</taxon>
        <taxon>Hyloidea</taxon>
        <taxon>Eleutherodactylidae</taxon>
        <taxon>Eleutherodactylinae</taxon>
        <taxon>Eleutherodactylus</taxon>
        <taxon>Eleutherodactylus</taxon>
    </lineage>
</organism>
<dbReference type="InterPro" id="IPR000940">
    <property type="entry name" value="NNMT_TEMT_trans"/>
</dbReference>
<dbReference type="GO" id="GO:0032259">
    <property type="term" value="P:methylation"/>
    <property type="evidence" value="ECO:0007669"/>
    <property type="project" value="UniProtKB-KW"/>
</dbReference>
<protein>
    <submittedName>
        <fullName evidence="6">Uncharacterized protein</fullName>
    </submittedName>
</protein>
<evidence type="ECO:0000256" key="5">
    <source>
        <dbReference type="SAM" id="Coils"/>
    </source>
</evidence>
<reference evidence="6" key="1">
    <citation type="thesis" date="2020" institute="ProQuest LLC" country="789 East Eisenhower Parkway, Ann Arbor, MI, USA">
        <title>Comparative Genomics and Chromosome Evolution.</title>
        <authorList>
            <person name="Mudd A.B."/>
        </authorList>
    </citation>
    <scope>NUCLEOTIDE SEQUENCE</scope>
    <source>
        <strain evidence="6">HN-11 Male</strain>
        <tissue evidence="6">Kidney and liver</tissue>
    </source>
</reference>
<sequence length="211" mass="24620">MVTGRTVIDCSFGPMCHHLLAVKDFIQKITILKLNDASLKELKKWKNKEPDAFDWVHATEFMQEIKGKSDELEDEEEKLREKIDKTLKWDPSKCDPADVLSLSKADIVINYGILEMISEDHDEYRRNLRKMSNVIKPGGYFLSYACTNASYLSVGEDKYHVVPCDESFYRKVIREEGFEIKHFQKFGRRMCTDVVDHEGVFFFIAHKVKEL</sequence>
<evidence type="ECO:0000256" key="3">
    <source>
        <dbReference type="ARBA" id="ARBA00022679"/>
    </source>
</evidence>
<dbReference type="PANTHER" id="PTHR10867">
    <property type="entry name" value="NNMT/PNMT/TEMT FAMILY MEMBER"/>
    <property type="match status" value="1"/>
</dbReference>
<dbReference type="Proteomes" id="UP000770717">
    <property type="component" value="Unassembled WGS sequence"/>
</dbReference>
<keyword evidence="5" id="KW-0175">Coiled coil</keyword>
<keyword evidence="2" id="KW-0489">Methyltransferase</keyword>
<evidence type="ECO:0000256" key="2">
    <source>
        <dbReference type="ARBA" id="ARBA00022603"/>
    </source>
</evidence>
<evidence type="ECO:0000313" key="6">
    <source>
        <dbReference type="EMBL" id="KAG9463436.1"/>
    </source>
</evidence>
<dbReference type="InterPro" id="IPR029063">
    <property type="entry name" value="SAM-dependent_MTases_sf"/>
</dbReference>
<dbReference type="EMBL" id="WNTK01006842">
    <property type="protein sequence ID" value="KAG9463436.1"/>
    <property type="molecule type" value="Genomic_DNA"/>
</dbReference>